<organism evidence="1 2">
    <name type="scientific">Dentiscutata erythropus</name>
    <dbReference type="NCBI Taxonomy" id="1348616"/>
    <lineage>
        <taxon>Eukaryota</taxon>
        <taxon>Fungi</taxon>
        <taxon>Fungi incertae sedis</taxon>
        <taxon>Mucoromycota</taxon>
        <taxon>Glomeromycotina</taxon>
        <taxon>Glomeromycetes</taxon>
        <taxon>Diversisporales</taxon>
        <taxon>Gigasporaceae</taxon>
        <taxon>Dentiscutata</taxon>
    </lineage>
</organism>
<proteinExistence type="predicted"/>
<evidence type="ECO:0000313" key="2">
    <source>
        <dbReference type="Proteomes" id="UP000789405"/>
    </source>
</evidence>
<comment type="caution">
    <text evidence="1">The sequence shown here is derived from an EMBL/GenBank/DDBJ whole genome shotgun (WGS) entry which is preliminary data.</text>
</comment>
<sequence length="41" mass="4671">SSYCPPYMLSATSMDQFTGQMTFYQDQSGSMWLTGLYQNGF</sequence>
<feature type="non-terminal residue" evidence="1">
    <location>
        <position position="41"/>
    </location>
</feature>
<protein>
    <submittedName>
        <fullName evidence="1">17138_t:CDS:1</fullName>
    </submittedName>
</protein>
<reference evidence="1" key="1">
    <citation type="submission" date="2021-06" db="EMBL/GenBank/DDBJ databases">
        <authorList>
            <person name="Kallberg Y."/>
            <person name="Tangrot J."/>
            <person name="Rosling A."/>
        </authorList>
    </citation>
    <scope>NUCLEOTIDE SEQUENCE</scope>
    <source>
        <strain evidence="1">MA453B</strain>
    </source>
</reference>
<keyword evidence="2" id="KW-1185">Reference proteome</keyword>
<evidence type="ECO:0000313" key="1">
    <source>
        <dbReference type="EMBL" id="CAG8806284.1"/>
    </source>
</evidence>
<gene>
    <name evidence="1" type="ORF">DERYTH_LOCUS24442</name>
</gene>
<dbReference type="Proteomes" id="UP000789405">
    <property type="component" value="Unassembled WGS sequence"/>
</dbReference>
<dbReference type="EMBL" id="CAJVPY010041047">
    <property type="protein sequence ID" value="CAG8806284.1"/>
    <property type="molecule type" value="Genomic_DNA"/>
</dbReference>
<accession>A0A9N9P5N3</accession>
<feature type="non-terminal residue" evidence="1">
    <location>
        <position position="1"/>
    </location>
</feature>
<dbReference type="OrthoDB" id="2431886at2759"/>
<dbReference type="AlphaFoldDB" id="A0A9N9P5N3"/>
<name>A0A9N9P5N3_9GLOM</name>